<accession>A0A143BP81</accession>
<dbReference type="STRING" id="1379270.GEMMAAP_18575"/>
<keyword evidence="4 5" id="KW-0472">Membrane</keyword>
<dbReference type="GO" id="GO:0016020">
    <property type="term" value="C:membrane"/>
    <property type="evidence" value="ECO:0007669"/>
    <property type="project" value="UniProtKB-SubCell"/>
</dbReference>
<feature type="transmembrane region" description="Helical" evidence="5">
    <location>
        <begin position="96"/>
        <end position="114"/>
    </location>
</feature>
<evidence type="ECO:0000313" key="7">
    <source>
        <dbReference type="EMBL" id="AMW06244.1"/>
    </source>
</evidence>
<evidence type="ECO:0000313" key="8">
    <source>
        <dbReference type="Proteomes" id="UP000076404"/>
    </source>
</evidence>
<name>A0A143BP81_9BACT</name>
<dbReference type="SUPFAM" id="SSF144091">
    <property type="entry name" value="Rhomboid-like"/>
    <property type="match status" value="1"/>
</dbReference>
<feature type="transmembrane region" description="Helical" evidence="5">
    <location>
        <begin position="21"/>
        <end position="51"/>
    </location>
</feature>
<evidence type="ECO:0000256" key="4">
    <source>
        <dbReference type="ARBA" id="ARBA00023136"/>
    </source>
</evidence>
<feature type="transmembrane region" description="Helical" evidence="5">
    <location>
        <begin position="172"/>
        <end position="191"/>
    </location>
</feature>
<proteinExistence type="predicted"/>
<dbReference type="KEGG" id="gph:GEMMAAP_18575"/>
<evidence type="ECO:0000256" key="3">
    <source>
        <dbReference type="ARBA" id="ARBA00022989"/>
    </source>
</evidence>
<reference evidence="7 8" key="2">
    <citation type="journal article" date="2016" name="Environ. Microbiol. Rep.">
        <title>Metagenomic evidence for the presence of phototrophic Gemmatimonadetes bacteria in diverse environments.</title>
        <authorList>
            <person name="Zeng Y."/>
            <person name="Baumbach J."/>
            <person name="Barbosa E.G."/>
            <person name="Azevedo V."/>
            <person name="Zhang C."/>
            <person name="Koblizek M."/>
        </authorList>
    </citation>
    <scope>NUCLEOTIDE SEQUENCE [LARGE SCALE GENOMIC DNA]</scope>
    <source>
        <strain evidence="7 8">AP64</strain>
    </source>
</reference>
<dbReference type="Gene3D" id="1.20.1540.10">
    <property type="entry name" value="Rhomboid-like"/>
    <property type="match status" value="1"/>
</dbReference>
<keyword evidence="3 5" id="KW-1133">Transmembrane helix</keyword>
<evidence type="ECO:0000256" key="1">
    <source>
        <dbReference type="ARBA" id="ARBA00004141"/>
    </source>
</evidence>
<dbReference type="eggNOG" id="COG0705">
    <property type="taxonomic scope" value="Bacteria"/>
</dbReference>
<feature type="domain" description="Peptidase S54 rhomboid" evidence="6">
    <location>
        <begin position="60"/>
        <end position="193"/>
    </location>
</feature>
<sequence length="194" mass="20404">MPRSSVTKTTKALTQSLRTQATTLGTTLGAFWLTFVVNSALGGALTSFGIIPRSITGLRGIVFAPFLHGNLNHLIANTIPFVALGWMVMLRDARHFLPVTLFSMLGAGLMAWTFGAPGSVHIGASGVVFGYLGFLLLAGVYTRSFGSILLSLVTAGVWGGLVLGIAPGQVGISWQAHLGGFIGGILAARFFRKR</sequence>
<dbReference type="OrthoDB" id="465874at2"/>
<dbReference type="Pfam" id="PF01694">
    <property type="entry name" value="Rhomboid"/>
    <property type="match status" value="1"/>
</dbReference>
<organism evidence="7 8">
    <name type="scientific">Gemmatimonas phototrophica</name>
    <dbReference type="NCBI Taxonomy" id="1379270"/>
    <lineage>
        <taxon>Bacteria</taxon>
        <taxon>Pseudomonadati</taxon>
        <taxon>Gemmatimonadota</taxon>
        <taxon>Gemmatimonadia</taxon>
        <taxon>Gemmatimonadales</taxon>
        <taxon>Gemmatimonadaceae</taxon>
        <taxon>Gemmatimonas</taxon>
    </lineage>
</organism>
<comment type="subcellular location">
    <subcellularLocation>
        <location evidence="1">Membrane</location>
        <topology evidence="1">Multi-pass membrane protein</topology>
    </subcellularLocation>
</comment>
<feature type="transmembrane region" description="Helical" evidence="5">
    <location>
        <begin position="71"/>
        <end position="89"/>
    </location>
</feature>
<gene>
    <name evidence="7" type="ORF">GEMMAAP_18575</name>
</gene>
<reference evidence="7 8" key="1">
    <citation type="journal article" date="2014" name="Proc. Natl. Acad. Sci. U.S.A.">
        <title>Functional type 2 photosynthetic reaction centers found in the rare bacterial phylum Gemmatimonadetes.</title>
        <authorList>
            <person name="Zeng Y."/>
            <person name="Feng F."/>
            <person name="Medova H."/>
            <person name="Dean J."/>
            <person name="Koblizek M."/>
        </authorList>
    </citation>
    <scope>NUCLEOTIDE SEQUENCE [LARGE SCALE GENOMIC DNA]</scope>
    <source>
        <strain evidence="7 8">AP64</strain>
    </source>
</reference>
<evidence type="ECO:0000259" key="6">
    <source>
        <dbReference type="Pfam" id="PF01694"/>
    </source>
</evidence>
<feature type="transmembrane region" description="Helical" evidence="5">
    <location>
        <begin position="148"/>
        <end position="166"/>
    </location>
</feature>
<dbReference type="RefSeq" id="WP_053334590.1">
    <property type="nucleotide sequence ID" value="NZ_CP011454.1"/>
</dbReference>
<evidence type="ECO:0000256" key="5">
    <source>
        <dbReference type="SAM" id="Phobius"/>
    </source>
</evidence>
<dbReference type="GO" id="GO:0004252">
    <property type="term" value="F:serine-type endopeptidase activity"/>
    <property type="evidence" value="ECO:0007669"/>
    <property type="project" value="InterPro"/>
</dbReference>
<dbReference type="PANTHER" id="PTHR43066:SF11">
    <property type="entry name" value="PEPTIDASE S54 RHOMBOID DOMAIN-CONTAINING PROTEIN"/>
    <property type="match status" value="1"/>
</dbReference>
<dbReference type="EMBL" id="CP011454">
    <property type="protein sequence ID" value="AMW06244.1"/>
    <property type="molecule type" value="Genomic_DNA"/>
</dbReference>
<dbReference type="PANTHER" id="PTHR43066">
    <property type="entry name" value="RHOMBOID-RELATED PROTEIN"/>
    <property type="match status" value="1"/>
</dbReference>
<protein>
    <submittedName>
        <fullName evidence="7">Rhomboid-like protein</fullName>
    </submittedName>
</protein>
<keyword evidence="8" id="KW-1185">Reference proteome</keyword>
<dbReference type="Proteomes" id="UP000076404">
    <property type="component" value="Chromosome"/>
</dbReference>
<dbReference type="AlphaFoldDB" id="A0A143BP81"/>
<keyword evidence="2 5" id="KW-0812">Transmembrane</keyword>
<dbReference type="InterPro" id="IPR035952">
    <property type="entry name" value="Rhomboid-like_sf"/>
</dbReference>
<evidence type="ECO:0000256" key="2">
    <source>
        <dbReference type="ARBA" id="ARBA00022692"/>
    </source>
</evidence>
<dbReference type="InterPro" id="IPR022764">
    <property type="entry name" value="Peptidase_S54_rhomboid_dom"/>
</dbReference>
<feature type="transmembrane region" description="Helical" evidence="5">
    <location>
        <begin position="120"/>
        <end position="141"/>
    </location>
</feature>